<reference evidence="2 3" key="1">
    <citation type="submission" date="2020-02" db="EMBL/GenBank/DDBJ databases">
        <authorList>
            <person name="Ferguson B K."/>
        </authorList>
    </citation>
    <scope>NUCLEOTIDE SEQUENCE [LARGE SCALE GENOMIC DNA]</scope>
</reference>
<evidence type="ECO:0000313" key="2">
    <source>
        <dbReference type="EMBL" id="CAB0041633.1"/>
    </source>
</evidence>
<dbReference type="OrthoDB" id="6602337at2759"/>
<dbReference type="SUPFAM" id="SSF56672">
    <property type="entry name" value="DNA/RNA polymerases"/>
    <property type="match status" value="1"/>
</dbReference>
<keyword evidence="3" id="KW-1185">Reference proteome</keyword>
<evidence type="ECO:0008006" key="4">
    <source>
        <dbReference type="Google" id="ProtNLM"/>
    </source>
</evidence>
<protein>
    <recommendedName>
        <fullName evidence="4">DNA-directed DNA polymerase</fullName>
    </recommendedName>
</protein>
<dbReference type="InterPro" id="IPR043502">
    <property type="entry name" value="DNA/RNA_pol_sf"/>
</dbReference>
<dbReference type="GO" id="GO:0071897">
    <property type="term" value="P:DNA biosynthetic process"/>
    <property type="evidence" value="ECO:0007669"/>
    <property type="project" value="UniProtKB-ARBA"/>
</dbReference>
<evidence type="ECO:0000256" key="1">
    <source>
        <dbReference type="SAM" id="MobiDB-lite"/>
    </source>
</evidence>
<feature type="region of interest" description="Disordered" evidence="1">
    <location>
        <begin position="60"/>
        <end position="90"/>
    </location>
</feature>
<dbReference type="AlphaFoldDB" id="A0A6H5J2K3"/>
<proteinExistence type="predicted"/>
<dbReference type="Proteomes" id="UP000479190">
    <property type="component" value="Unassembled WGS sequence"/>
</dbReference>
<name>A0A6H5J2K3_9HYME</name>
<accession>A0A6H5J2K3</accession>
<dbReference type="EMBL" id="CADCXV010001127">
    <property type="protein sequence ID" value="CAB0041633.1"/>
    <property type="molecule type" value="Genomic_DNA"/>
</dbReference>
<evidence type="ECO:0000313" key="3">
    <source>
        <dbReference type="Proteomes" id="UP000479190"/>
    </source>
</evidence>
<organism evidence="2 3">
    <name type="scientific">Trichogramma brassicae</name>
    <dbReference type="NCBI Taxonomy" id="86971"/>
    <lineage>
        <taxon>Eukaryota</taxon>
        <taxon>Metazoa</taxon>
        <taxon>Ecdysozoa</taxon>
        <taxon>Arthropoda</taxon>
        <taxon>Hexapoda</taxon>
        <taxon>Insecta</taxon>
        <taxon>Pterygota</taxon>
        <taxon>Neoptera</taxon>
        <taxon>Endopterygota</taxon>
        <taxon>Hymenoptera</taxon>
        <taxon>Apocrita</taxon>
        <taxon>Proctotrupomorpha</taxon>
        <taxon>Chalcidoidea</taxon>
        <taxon>Trichogrammatidae</taxon>
        <taxon>Trichogramma</taxon>
    </lineage>
</organism>
<sequence length="392" mass="44840">MLRTCLHSSTIKRSHYVTQRILEDWTPLNTGGSWTPFISMKLEGEQEEEPWSHSTTLVARGEANGDGDNANVGGDANGGEADGGVTPTMPTLTVTPTVVVRPMAVTPTTPTLAVTATVVRPMAVTPTTPTLTVTPTVQKPWLKSYIDLNTDRRKKADNDFDKSFFKLLVNSCFGKFIENKRKRVVIHLVNHWHKRYGASYYIAHPNFHSIEYFNENFVAIQMSETSIRLDKPMVSSRRGQPAKYHRFQSFYIRVFDNCDAQVYVILSRYFLVRSCARYHQNQWRQEEYHHPKILTSSKENWRENKVVVRARECRERGTCRSYELDYAASDAYIYRYSLYACDSHMMARSLDHAVSLDSTRCGNVLCLALCSRRTCAARVGLAFAYNIYLQRA</sequence>
<gene>
    <name evidence="2" type="ORF">TBRA_LOCUS13299</name>
</gene>